<dbReference type="PANTHER" id="PTHR12911:SF8">
    <property type="entry name" value="KLAROID PROTEIN-RELATED"/>
    <property type="match status" value="1"/>
</dbReference>
<proteinExistence type="predicted"/>
<dbReference type="Pfam" id="PF07738">
    <property type="entry name" value="Sad1_UNC"/>
    <property type="match status" value="1"/>
</dbReference>
<keyword evidence="5" id="KW-0175">Coiled coil</keyword>
<dbReference type="GO" id="GO:0043495">
    <property type="term" value="F:protein-membrane adaptor activity"/>
    <property type="evidence" value="ECO:0007669"/>
    <property type="project" value="TreeGrafter"/>
</dbReference>
<reference evidence="9 10" key="2">
    <citation type="journal article" date="2014" name="BMC Genomics">
        <title>An improved genome of the model marine alga Ostreococcus tauri unfolds by assessing Illumina de novo assemblies.</title>
        <authorList>
            <person name="Blanc-Mathieu R."/>
            <person name="Verhelst B."/>
            <person name="Derelle E."/>
            <person name="Rombauts S."/>
            <person name="Bouget F.Y."/>
            <person name="Carre I."/>
            <person name="Chateau A."/>
            <person name="Eyre-Walker A."/>
            <person name="Grimsley N."/>
            <person name="Moreau H."/>
            <person name="Piegu B."/>
            <person name="Rivals E."/>
            <person name="Schackwitz W."/>
            <person name="Van de Peer Y."/>
            <person name="Piganeau G."/>
        </authorList>
    </citation>
    <scope>NUCLEOTIDE SEQUENCE [LARGE SCALE GENOMIC DNA]</scope>
    <source>
        <strain evidence="10">OTTH 0595 / CCAP 157/2 / RCC745</strain>
    </source>
</reference>
<dbReference type="OrthoDB" id="342281at2759"/>
<reference evidence="10" key="1">
    <citation type="journal article" date="2006" name="Proc. Natl. Acad. Sci. U.S.A.">
        <title>Genome analysis of the smallest free-living eukaryote Ostreococcus tauri unveils many unique features.</title>
        <authorList>
            <person name="Derelle E."/>
            <person name="Ferraz C."/>
            <person name="Rombauts S."/>
            <person name="Rouze P."/>
            <person name="Worden A.Z."/>
            <person name="Robbens S."/>
            <person name="Partensky F."/>
            <person name="Degroeve S."/>
            <person name="Echeynie S."/>
            <person name="Cooke R."/>
            <person name="Saeys Y."/>
            <person name="Wuyts J."/>
            <person name="Jabbari K."/>
            <person name="Bowler C."/>
            <person name="Panaud O."/>
            <person name="Piegu B."/>
            <person name="Ball S.G."/>
            <person name="Ral J.-P."/>
            <person name="Bouget F.-Y."/>
            <person name="Piganeau G."/>
            <person name="De Baets B."/>
            <person name="Picard A."/>
            <person name="Delseny M."/>
            <person name="Demaille J."/>
            <person name="Van de Peer Y."/>
            <person name="Moreau H."/>
        </authorList>
    </citation>
    <scope>NUCLEOTIDE SEQUENCE [LARGE SCALE GENOMIC DNA]</scope>
    <source>
        <strain evidence="10">OTTH 0595 / CCAP 157/2 / RCC745</strain>
    </source>
</reference>
<keyword evidence="10" id="KW-1185">Reference proteome</keyword>
<dbReference type="PANTHER" id="PTHR12911">
    <property type="entry name" value="SAD1/UNC-84-LIKE PROTEIN-RELATED"/>
    <property type="match status" value="1"/>
</dbReference>
<dbReference type="Gene3D" id="2.60.120.260">
    <property type="entry name" value="Galactose-binding domain-like"/>
    <property type="match status" value="1"/>
</dbReference>
<keyword evidence="3 7" id="KW-1133">Transmembrane helix</keyword>
<dbReference type="RefSeq" id="XP_022839032.1">
    <property type="nucleotide sequence ID" value="XM_022984286.1"/>
</dbReference>
<organism evidence="9 10">
    <name type="scientific">Ostreococcus tauri</name>
    <name type="common">Marine green alga</name>
    <dbReference type="NCBI Taxonomy" id="70448"/>
    <lineage>
        <taxon>Eukaryota</taxon>
        <taxon>Viridiplantae</taxon>
        <taxon>Chlorophyta</taxon>
        <taxon>Mamiellophyceae</taxon>
        <taxon>Mamiellales</taxon>
        <taxon>Bathycoccaceae</taxon>
        <taxon>Ostreococcus</taxon>
    </lineage>
</organism>
<dbReference type="GO" id="GO:0016020">
    <property type="term" value="C:membrane"/>
    <property type="evidence" value="ECO:0007669"/>
    <property type="project" value="UniProtKB-SubCell"/>
</dbReference>
<dbReference type="GeneID" id="9835204"/>
<dbReference type="AlphaFoldDB" id="A0A090M5S2"/>
<dbReference type="InterPro" id="IPR012919">
    <property type="entry name" value="SUN_dom"/>
</dbReference>
<feature type="coiled-coil region" evidence="5">
    <location>
        <begin position="98"/>
        <end position="132"/>
    </location>
</feature>
<evidence type="ECO:0000313" key="9">
    <source>
        <dbReference type="EMBL" id="CEF98022.1"/>
    </source>
</evidence>
<dbReference type="STRING" id="70448.A0A090M5S2"/>
<protein>
    <submittedName>
        <fullName evidence="9">Sad1/UNC-like, C-terminal</fullName>
    </submittedName>
</protein>
<comment type="subcellular location">
    <subcellularLocation>
        <location evidence="1">Membrane</location>
    </subcellularLocation>
</comment>
<dbReference type="KEGG" id="ota:OT_ostta05g02920"/>
<evidence type="ECO:0000256" key="4">
    <source>
        <dbReference type="ARBA" id="ARBA00023136"/>
    </source>
</evidence>
<dbReference type="GO" id="GO:0005635">
    <property type="term" value="C:nuclear envelope"/>
    <property type="evidence" value="ECO:0007669"/>
    <property type="project" value="TreeGrafter"/>
</dbReference>
<keyword evidence="4 7" id="KW-0472">Membrane</keyword>
<gene>
    <name evidence="9" type="ORF">OT_ostta05g02920</name>
</gene>
<evidence type="ECO:0000259" key="8">
    <source>
        <dbReference type="PROSITE" id="PS51469"/>
    </source>
</evidence>
<dbReference type="InterPro" id="IPR045119">
    <property type="entry name" value="SUN1-5"/>
</dbReference>
<name>A0A090M5S2_OSTTA</name>
<evidence type="ECO:0000256" key="3">
    <source>
        <dbReference type="ARBA" id="ARBA00022989"/>
    </source>
</evidence>
<evidence type="ECO:0000256" key="1">
    <source>
        <dbReference type="ARBA" id="ARBA00004370"/>
    </source>
</evidence>
<dbReference type="EMBL" id="CAID01000005">
    <property type="protein sequence ID" value="CEF98022.1"/>
    <property type="molecule type" value="Genomic_DNA"/>
</dbReference>
<dbReference type="Proteomes" id="UP000009170">
    <property type="component" value="Unassembled WGS sequence"/>
</dbReference>
<sequence>MSAARRRSSSRASTRRQSPASAEENEYEEFEEIVDVETRREVVAMKTTAVLNAKVPFAVAASLVIATAGCATAALGWHARETALALASARVSATSVDLGPATRRIRVLEEQVEALQRNREDGRKSAERVVREAVRTFELERVEWTTKAEAEARKGETRVTQEIKAVAESVSALTEKVRKTAKLKSEITRLEASVAKLKSAQASLDKSSKSSFASSKDLEKIASSVAVLGERQVEFVKTTEIAALRKALEELASTQKSVDARATSEVKSLRDDITSLKTNIQETYASKSALQTLDVSSELKSLEAAIAGLSKDRDSYATATQLKLLDAQVKALGTQKGSKVAGLFNELKSLEAAIAGLSKDRDSYATATQLKLLDAQVKALGTQKGSKVAGLFKRDADTATLKKDLKAIETTLASLTKSQGAFATSAQLKELVDAVDALRKSSSGYASSDVVETLKVSVTELTNKTKSGSMKEVAALRKALEELASTQKSVDARATSEVKSLRDDITSLKTNIQETYASKSALQTLDVSSELKSLEAAIAGLSKDRDSYATATQLKLLDAQVKALGTQKGSKVAGLFKRDADTATLKKDLKAIETTLVSLTKSQGAFATSAQLKELVDAVDALRKSSSGYASSDVVETLKVSVTELTNKTKSGSMKEVAALRKALEELASTQKSVDARATSEVKSLRDDITSLKTNIQETYASKSALQTLDVSSELKSLEAAIAGLSKDRDSYATATQLKLLDAQVKALGTQKGSKVAGLFKRDADTATLKKDLKAIETTLVSLTKSQGAFATSAQLKELVDAVDALRKSSSGYASSDVVETLKVSVTELTDKTKSGSGSASKNLRDLEQQVMERIEGYINAIPKDTSMKLKKHIEKAATLWFADRTGRQDFALSTGGGRVVGHSQLTPFVARGDGPLMSAVSFLRSGVHPKSDEWMLTPSMEQPGDCLALHGSYGYVDVRLRQPVKVDAVTLEHTNSLNAYDMHSAPRDIQIFGWYAHGNNCKHSKPPKSLIAMGNYTYHTAGDSVQSFEVSAPHTVDHVRLIVKNNHGHARWTCIYRFRVHGIPSS</sequence>
<evidence type="ECO:0000313" key="10">
    <source>
        <dbReference type="Proteomes" id="UP000009170"/>
    </source>
</evidence>
<feature type="region of interest" description="Disordered" evidence="6">
    <location>
        <begin position="1"/>
        <end position="30"/>
    </location>
</feature>
<accession>A0A090M5S2</accession>
<dbReference type="PROSITE" id="PS51469">
    <property type="entry name" value="SUN"/>
    <property type="match status" value="1"/>
</dbReference>
<comment type="caution">
    <text evidence="9">The sequence shown here is derived from an EMBL/GenBank/DDBJ whole genome shotgun (WGS) entry which is preliminary data.</text>
</comment>
<evidence type="ECO:0000256" key="7">
    <source>
        <dbReference type="SAM" id="Phobius"/>
    </source>
</evidence>
<dbReference type="InParanoid" id="A0A090M5S2"/>
<keyword evidence="2 7" id="KW-0812">Transmembrane</keyword>
<evidence type="ECO:0000256" key="5">
    <source>
        <dbReference type="SAM" id="Coils"/>
    </source>
</evidence>
<feature type="domain" description="SUN" evidence="8">
    <location>
        <begin position="897"/>
        <end position="1066"/>
    </location>
</feature>
<feature type="transmembrane region" description="Helical" evidence="7">
    <location>
        <begin position="55"/>
        <end position="77"/>
    </location>
</feature>
<evidence type="ECO:0000256" key="6">
    <source>
        <dbReference type="SAM" id="MobiDB-lite"/>
    </source>
</evidence>
<feature type="compositionally biased region" description="Low complexity" evidence="6">
    <location>
        <begin position="10"/>
        <end position="22"/>
    </location>
</feature>
<evidence type="ECO:0000256" key="2">
    <source>
        <dbReference type="ARBA" id="ARBA00022692"/>
    </source>
</evidence>